<evidence type="ECO:0000313" key="13">
    <source>
        <dbReference type="Proteomes" id="UP001143370"/>
    </source>
</evidence>
<name>A0A9W6MZY5_9HYPH</name>
<evidence type="ECO:0000256" key="5">
    <source>
        <dbReference type="ARBA" id="ARBA00022801"/>
    </source>
</evidence>
<gene>
    <name evidence="12" type="ORF">GCM10017643_25630</name>
</gene>
<sequence length="1595" mass="166251">MAGTIYSAELPASGERRIEGFDPATDKLDLGSNSVHAFIVVDTAEGVAFMDPWTGKQTLIVGVSLGQLTVDSFVPVENDHLRQDLSGALAWEHGITAAPHTVYARSHEIGQIDRVAFDPETDVVDFRYYGSREQIYMVDGAEGVVIGNYTTGQTLILQGTTVAELSPENFLFHFAQAREDRLWSQLGFSQVPDSQVIGRDDIPTVGTDAWPSAAGPGSPPSGDAGTTYLIDWNYGVDAVLAFDPATDRLDFMYFRPGEFTVAEVDGSVVITIVGQNQTYRLDGVSLAALDYNNIVAVEDATYQTWRGLIEAAKAAEPDDRPTLGVADAQVSEGDGGQSLVTFTVTLSKAAAGVVSVDYSTLNGTALAGSDYQPALGTLVFQPGETTKAVTVTVNGDTGFEFDESFDLVLSSPSGATLADGRATGTIVNDDAQAPGVPPAISVADLTIAEGDGAHVHFMFMVTLDKASTEPVTVQYRTANGTALAGADYAATTGTITFAPGETARQLHVDVIGDLVAEADERFTVILSDATGATIADDTATGTLLNDDTSAPPAGGDAVAFKVNDNWGAGFVGQMTLTPEASLNGWTVEFDASFDISNIWNAEIVSHVGDHYVIRNAAWNGKVAADGTVEFGFQASPGGAAVTADDFIVNGRAVGEPGGEPEPMPPAISVADAGVTEGDDGMAHLAFTVTLSQAASGPVSVAYATADGTATAGQDYQALSGTLDFAPGETSKTVHVMVRGDTLVEGNETLTLTLSSPSGATIADGTAIGTIVNDDVAPPPVVSVSDATVVEGDAGAGGGADGWFSTSGNQIVDSAGNPVKIAGVNWFGLESTNASPHGVWTRSFTEMMDQMKELGFNTIRLPFASDTLHASSASGIDYSQNPELQGLSPLEIMDAVIAYAGEIGLKVILDHHRSSFGAGTSDNGLWYDSAHTEAQWIDDWQMLAARYADNPAVIGADLHNEPYNGTWGGGGANDWAAAAERAGNAIGEVNPNWLILVEGVGSYDGESYWWGGNLQGVRDRPIELDVPGKLVYSAHDYGNSVYEQPWFQDPDFAQDLPAKFDEMWGYIYRENIAPVFIGEFGTRLEDPKDAPWLEALTSYMAGDFDNDGTIDLPAGAQGISWTYWSWNPNSTDTGGILADDWRTVHTDKLAYLEPIQFELGEGGDGAGSTAYAVFTVSLSAAAAEAVTVDFHTVSGDAGAGDYTAASGTLTFAPGETSKTVRVAITGDPLVEGDEQFSLVLTDAQGAVIGIAEGIATIVDDDIAAPDLPGLSVSDTAAPEGSADAPGLLTFTVSLSAAAEGPVSVRYATANGSAVAGLDYEALSGTLTFAAGETSKTVSVPLIGNGVVEGNETFTLALSDPSGATLVDGAGRGTIQNDDVATPPPAGGDAVAFKVNDNWGAGFVGQMTLTPEASLNGWTVEFDASFDISNIWNAEIVSHVGDHYVVRNAAWNGKVAADGTVEFGFQASPGGGAVTADDFVVNGRAVGEEAPLARLAVATLSDDLIDASMTLVESRPNDFTAEVVIHNDGAAVEGWTLAIETPFEIAAIHGAEIVSRDEDGYVVRNLAANAVIAQGDEVHFELVGHGTFDASQFDFLI</sequence>
<dbReference type="SMART" id="SM00237">
    <property type="entry name" value="Calx_beta"/>
    <property type="match status" value="5"/>
</dbReference>
<evidence type="ECO:0000256" key="1">
    <source>
        <dbReference type="ARBA" id="ARBA00000966"/>
    </source>
</evidence>
<dbReference type="InterPro" id="IPR001919">
    <property type="entry name" value="CBD2"/>
</dbReference>
<evidence type="ECO:0000256" key="3">
    <source>
        <dbReference type="ARBA" id="ARBA00022729"/>
    </source>
</evidence>
<dbReference type="GO" id="GO:0016020">
    <property type="term" value="C:membrane"/>
    <property type="evidence" value="ECO:0007669"/>
    <property type="project" value="InterPro"/>
</dbReference>
<evidence type="ECO:0000256" key="6">
    <source>
        <dbReference type="ARBA" id="ARBA00022837"/>
    </source>
</evidence>
<comment type="catalytic activity">
    <reaction evidence="1">
        <text>Endohydrolysis of (1-&gt;4)-beta-D-glucosidic linkages in cellulose, lichenin and cereal beta-D-glucans.</text>
        <dbReference type="EC" id="3.2.1.4"/>
    </reaction>
</comment>
<dbReference type="PANTHER" id="PTHR35923:SF2">
    <property type="entry name" value="ENDOGLUCANASE"/>
    <property type="match status" value="1"/>
</dbReference>
<dbReference type="PROSITE" id="PS51173">
    <property type="entry name" value="CBM2"/>
    <property type="match status" value="2"/>
</dbReference>
<dbReference type="Gene3D" id="3.20.20.80">
    <property type="entry name" value="Glycosidases"/>
    <property type="match status" value="1"/>
</dbReference>
<dbReference type="Pfam" id="PF00150">
    <property type="entry name" value="Cellulase"/>
    <property type="match status" value="1"/>
</dbReference>
<dbReference type="SUPFAM" id="SSF49384">
    <property type="entry name" value="Carbohydrate-binding domain"/>
    <property type="match status" value="3"/>
</dbReference>
<feature type="domain" description="CBM2" evidence="11">
    <location>
        <begin position="549"/>
        <end position="656"/>
    </location>
</feature>
<dbReference type="SUPFAM" id="SSF141072">
    <property type="entry name" value="CalX-like"/>
    <property type="match status" value="5"/>
</dbReference>
<dbReference type="Gene3D" id="2.60.40.2030">
    <property type="match status" value="5"/>
</dbReference>
<keyword evidence="13" id="KW-1185">Reference proteome</keyword>
<dbReference type="PANTHER" id="PTHR35923">
    <property type="entry name" value="MAJOR EXTRACELLULAR ENDOGLUCANASE"/>
    <property type="match status" value="1"/>
</dbReference>
<dbReference type="EMBL" id="BSFJ01000014">
    <property type="protein sequence ID" value="GLK72447.1"/>
    <property type="molecule type" value="Genomic_DNA"/>
</dbReference>
<reference evidence="12" key="1">
    <citation type="journal article" date="2014" name="Int. J. Syst. Evol. Microbiol.">
        <title>Complete genome sequence of Corynebacterium casei LMG S-19264T (=DSM 44701T), isolated from a smear-ripened cheese.</title>
        <authorList>
            <consortium name="US DOE Joint Genome Institute (JGI-PGF)"/>
            <person name="Walter F."/>
            <person name="Albersmeier A."/>
            <person name="Kalinowski J."/>
            <person name="Ruckert C."/>
        </authorList>
    </citation>
    <scope>NUCLEOTIDE SEQUENCE</scope>
    <source>
        <strain evidence="12">VKM B-2484</strain>
    </source>
</reference>
<organism evidence="12 13">
    <name type="scientific">Ancylobacter dichloromethanicus</name>
    <dbReference type="NCBI Taxonomy" id="518825"/>
    <lineage>
        <taxon>Bacteria</taxon>
        <taxon>Pseudomonadati</taxon>
        <taxon>Pseudomonadota</taxon>
        <taxon>Alphaproteobacteria</taxon>
        <taxon>Hyphomicrobiales</taxon>
        <taxon>Xanthobacteraceae</taxon>
        <taxon>Ancylobacter</taxon>
    </lineage>
</organism>
<keyword evidence="7" id="KW-0136">Cellulose degradation</keyword>
<evidence type="ECO:0000259" key="11">
    <source>
        <dbReference type="PROSITE" id="PS51173"/>
    </source>
</evidence>
<dbReference type="EC" id="3.2.1.4" evidence="2"/>
<dbReference type="SMART" id="SM00637">
    <property type="entry name" value="CBD_II"/>
    <property type="match status" value="3"/>
</dbReference>
<dbReference type="InterPro" id="IPR003644">
    <property type="entry name" value="Calx_beta"/>
</dbReference>
<protein>
    <recommendedName>
        <fullName evidence="2">cellulase</fullName>
        <ecNumber evidence="2">3.2.1.4</ecNumber>
    </recommendedName>
</protein>
<dbReference type="GO" id="GO:0008810">
    <property type="term" value="F:cellulase activity"/>
    <property type="evidence" value="ECO:0007669"/>
    <property type="project" value="UniProtKB-EC"/>
</dbReference>
<dbReference type="InterPro" id="IPR017853">
    <property type="entry name" value="GH"/>
</dbReference>
<dbReference type="RefSeq" id="WP_213375064.1">
    <property type="nucleotide sequence ID" value="NZ_BSFJ01000014.1"/>
</dbReference>
<evidence type="ECO:0000256" key="10">
    <source>
        <dbReference type="ARBA" id="ARBA00023326"/>
    </source>
</evidence>
<feature type="domain" description="CBM2" evidence="11">
    <location>
        <begin position="1380"/>
        <end position="1487"/>
    </location>
</feature>
<dbReference type="InterPro" id="IPR018087">
    <property type="entry name" value="Glyco_hydro_5_CS"/>
</dbReference>
<evidence type="ECO:0000256" key="4">
    <source>
        <dbReference type="ARBA" id="ARBA00022737"/>
    </source>
</evidence>
<dbReference type="GO" id="GO:0007154">
    <property type="term" value="P:cell communication"/>
    <property type="evidence" value="ECO:0007669"/>
    <property type="project" value="InterPro"/>
</dbReference>
<dbReference type="Pfam" id="PF00553">
    <property type="entry name" value="CBM_2"/>
    <property type="match status" value="2"/>
</dbReference>
<dbReference type="InterPro" id="IPR001547">
    <property type="entry name" value="Glyco_hydro_5"/>
</dbReference>
<reference evidence="12" key="2">
    <citation type="submission" date="2023-01" db="EMBL/GenBank/DDBJ databases">
        <authorList>
            <person name="Sun Q."/>
            <person name="Evtushenko L."/>
        </authorList>
    </citation>
    <scope>NUCLEOTIDE SEQUENCE</scope>
    <source>
        <strain evidence="12">VKM B-2484</strain>
    </source>
</reference>
<dbReference type="GO" id="GO:0030247">
    <property type="term" value="F:polysaccharide binding"/>
    <property type="evidence" value="ECO:0007669"/>
    <property type="project" value="UniProtKB-UniRule"/>
</dbReference>
<accession>A0A9W6MZY5</accession>
<dbReference type="GO" id="GO:0030245">
    <property type="term" value="P:cellulose catabolic process"/>
    <property type="evidence" value="ECO:0007669"/>
    <property type="project" value="UniProtKB-KW"/>
</dbReference>
<dbReference type="InterPro" id="IPR012291">
    <property type="entry name" value="CBM2_carb-bd_dom_sf"/>
</dbReference>
<dbReference type="Proteomes" id="UP001143370">
    <property type="component" value="Unassembled WGS sequence"/>
</dbReference>
<dbReference type="SUPFAM" id="SSF51445">
    <property type="entry name" value="(Trans)glycosidases"/>
    <property type="match status" value="1"/>
</dbReference>
<keyword evidence="5" id="KW-0378">Hydrolase</keyword>
<keyword evidence="4" id="KW-0677">Repeat</keyword>
<keyword evidence="8" id="KW-0119">Carbohydrate metabolism</keyword>
<evidence type="ECO:0000256" key="2">
    <source>
        <dbReference type="ARBA" id="ARBA00012601"/>
    </source>
</evidence>
<evidence type="ECO:0000256" key="8">
    <source>
        <dbReference type="ARBA" id="ARBA00023277"/>
    </source>
</evidence>
<comment type="caution">
    <text evidence="12">The sequence shown here is derived from an EMBL/GenBank/DDBJ whole genome shotgun (WGS) entry which is preliminary data.</text>
</comment>
<keyword evidence="9" id="KW-0326">Glycosidase</keyword>
<dbReference type="InterPro" id="IPR008965">
    <property type="entry name" value="CBM2/CBM3_carb-bd_dom_sf"/>
</dbReference>
<evidence type="ECO:0000313" key="12">
    <source>
        <dbReference type="EMBL" id="GLK72447.1"/>
    </source>
</evidence>
<keyword evidence="3" id="KW-0732">Signal</keyword>
<proteinExistence type="predicted"/>
<evidence type="ECO:0000256" key="9">
    <source>
        <dbReference type="ARBA" id="ARBA00023295"/>
    </source>
</evidence>
<dbReference type="InterPro" id="IPR038081">
    <property type="entry name" value="CalX-like_sf"/>
</dbReference>
<dbReference type="Pfam" id="PF03160">
    <property type="entry name" value="Calx-beta"/>
    <property type="match status" value="5"/>
</dbReference>
<keyword evidence="10" id="KW-0624">Polysaccharide degradation</keyword>
<dbReference type="PROSITE" id="PS00659">
    <property type="entry name" value="GLYCOSYL_HYDROL_F5"/>
    <property type="match status" value="1"/>
</dbReference>
<dbReference type="Gene3D" id="2.60.40.290">
    <property type="match status" value="3"/>
</dbReference>
<keyword evidence="6" id="KW-0106">Calcium</keyword>
<evidence type="ECO:0000256" key="7">
    <source>
        <dbReference type="ARBA" id="ARBA00023001"/>
    </source>
</evidence>